<keyword evidence="2" id="KW-1185">Reference proteome</keyword>
<protein>
    <submittedName>
        <fullName evidence="1">Uncharacterized protein</fullName>
    </submittedName>
</protein>
<sequence length="184" mass="19588">MRISTHAHLGRVYISKLSLCQFYTALPRSLFTRSSAAVKQRAAPDNTVYITDTNKFWTAHTAIGDSERPGGMQAYCSPGGRVLRNGTGVSGGRFVQLTGCIRAGSLDRLISADDGGQYDSSGGDRGLGNPQGSVCLGYKHYVELMEPSAARACIRCCDDPADCPTNRDTAGCPDVIPGDYVGCQ</sequence>
<gene>
    <name evidence="1" type="ORF">B0H17DRAFT_1158184</name>
</gene>
<dbReference type="AlphaFoldDB" id="A0AAD7DT99"/>
<dbReference type="EMBL" id="JARKIE010000023">
    <property type="protein sequence ID" value="KAJ7699226.1"/>
    <property type="molecule type" value="Genomic_DNA"/>
</dbReference>
<proteinExistence type="predicted"/>
<accession>A0AAD7DT99</accession>
<comment type="caution">
    <text evidence="1">The sequence shown here is derived from an EMBL/GenBank/DDBJ whole genome shotgun (WGS) entry which is preliminary data.</text>
</comment>
<evidence type="ECO:0000313" key="1">
    <source>
        <dbReference type="EMBL" id="KAJ7699226.1"/>
    </source>
</evidence>
<name>A0AAD7DT99_MYCRO</name>
<reference evidence="1" key="1">
    <citation type="submission" date="2023-03" db="EMBL/GenBank/DDBJ databases">
        <title>Massive genome expansion in bonnet fungi (Mycena s.s.) driven by repeated elements and novel gene families across ecological guilds.</title>
        <authorList>
            <consortium name="Lawrence Berkeley National Laboratory"/>
            <person name="Harder C.B."/>
            <person name="Miyauchi S."/>
            <person name="Viragh M."/>
            <person name="Kuo A."/>
            <person name="Thoen E."/>
            <person name="Andreopoulos B."/>
            <person name="Lu D."/>
            <person name="Skrede I."/>
            <person name="Drula E."/>
            <person name="Henrissat B."/>
            <person name="Morin E."/>
            <person name="Kohler A."/>
            <person name="Barry K."/>
            <person name="LaButti K."/>
            <person name="Morin E."/>
            <person name="Salamov A."/>
            <person name="Lipzen A."/>
            <person name="Mereny Z."/>
            <person name="Hegedus B."/>
            <person name="Baldrian P."/>
            <person name="Stursova M."/>
            <person name="Weitz H."/>
            <person name="Taylor A."/>
            <person name="Grigoriev I.V."/>
            <person name="Nagy L.G."/>
            <person name="Martin F."/>
            <person name="Kauserud H."/>
        </authorList>
    </citation>
    <scope>NUCLEOTIDE SEQUENCE</scope>
    <source>
        <strain evidence="1">CBHHK067</strain>
    </source>
</reference>
<evidence type="ECO:0000313" key="2">
    <source>
        <dbReference type="Proteomes" id="UP001221757"/>
    </source>
</evidence>
<dbReference type="Proteomes" id="UP001221757">
    <property type="component" value="Unassembled WGS sequence"/>
</dbReference>
<organism evidence="1 2">
    <name type="scientific">Mycena rosella</name>
    <name type="common">Pink bonnet</name>
    <name type="synonym">Agaricus rosellus</name>
    <dbReference type="NCBI Taxonomy" id="1033263"/>
    <lineage>
        <taxon>Eukaryota</taxon>
        <taxon>Fungi</taxon>
        <taxon>Dikarya</taxon>
        <taxon>Basidiomycota</taxon>
        <taxon>Agaricomycotina</taxon>
        <taxon>Agaricomycetes</taxon>
        <taxon>Agaricomycetidae</taxon>
        <taxon>Agaricales</taxon>
        <taxon>Marasmiineae</taxon>
        <taxon>Mycenaceae</taxon>
        <taxon>Mycena</taxon>
    </lineage>
</organism>